<accession>A0A8K0TIN0</accession>
<dbReference type="PANTHER" id="PTHR13003:SF2">
    <property type="entry name" value="NUCLEAR PORE COMPLEX PROTEIN NUP107"/>
    <property type="match status" value="1"/>
</dbReference>
<evidence type="ECO:0000256" key="3">
    <source>
        <dbReference type="ARBA" id="ARBA00022927"/>
    </source>
</evidence>
<keyword evidence="5 7" id="KW-0906">Nuclear pore complex</keyword>
<comment type="similarity">
    <text evidence="7">Belongs to the nucleoporin Nup84/Nup107 family.</text>
</comment>
<dbReference type="Pfam" id="PF04121">
    <property type="entry name" value="Nup84_Nup100"/>
    <property type="match status" value="1"/>
</dbReference>
<gene>
    <name evidence="9" type="ORF">B0T11DRAFT_228621</name>
</gene>
<keyword evidence="6 7" id="KW-0539">Nucleus</keyword>
<dbReference type="GO" id="GO:0000973">
    <property type="term" value="P:post-transcriptional tethering of RNA polymerase II gene DNA at nuclear periphery"/>
    <property type="evidence" value="ECO:0007669"/>
    <property type="project" value="TreeGrafter"/>
</dbReference>
<dbReference type="AlphaFoldDB" id="A0A8K0TIN0"/>
<keyword evidence="1 7" id="KW-0813">Transport</keyword>
<dbReference type="GO" id="GO:0006406">
    <property type="term" value="P:mRNA export from nucleus"/>
    <property type="evidence" value="ECO:0007669"/>
    <property type="project" value="TreeGrafter"/>
</dbReference>
<evidence type="ECO:0000256" key="4">
    <source>
        <dbReference type="ARBA" id="ARBA00023010"/>
    </source>
</evidence>
<dbReference type="Gene3D" id="1.20.190.50">
    <property type="match status" value="1"/>
</dbReference>
<feature type="region of interest" description="Disordered" evidence="8">
    <location>
        <begin position="57"/>
        <end position="88"/>
    </location>
</feature>
<reference evidence="9" key="1">
    <citation type="journal article" date="2021" name="Nat. Commun.">
        <title>Genetic determinants of endophytism in the Arabidopsis root mycobiome.</title>
        <authorList>
            <person name="Mesny F."/>
            <person name="Miyauchi S."/>
            <person name="Thiergart T."/>
            <person name="Pickel B."/>
            <person name="Atanasova L."/>
            <person name="Karlsson M."/>
            <person name="Huettel B."/>
            <person name="Barry K.W."/>
            <person name="Haridas S."/>
            <person name="Chen C."/>
            <person name="Bauer D."/>
            <person name="Andreopoulos W."/>
            <person name="Pangilinan J."/>
            <person name="LaButti K."/>
            <person name="Riley R."/>
            <person name="Lipzen A."/>
            <person name="Clum A."/>
            <person name="Drula E."/>
            <person name="Henrissat B."/>
            <person name="Kohler A."/>
            <person name="Grigoriev I.V."/>
            <person name="Martin F.M."/>
            <person name="Hacquard S."/>
        </authorList>
    </citation>
    <scope>NUCLEOTIDE SEQUENCE</scope>
    <source>
        <strain evidence="9">MPI-CAGE-AT-0016</strain>
    </source>
</reference>
<protein>
    <recommendedName>
        <fullName evidence="7">Nuclear pore complex protein</fullName>
    </recommendedName>
</protein>
<comment type="function">
    <text evidence="7">Functions as a component of the nuclear pore complex (NPC).</text>
</comment>
<keyword evidence="4 7" id="KW-0811">Translocation</keyword>
<name>A0A8K0TIN0_9PEZI</name>
<evidence type="ECO:0000313" key="9">
    <source>
        <dbReference type="EMBL" id="KAH7359098.1"/>
    </source>
</evidence>
<dbReference type="OrthoDB" id="3098at2759"/>
<dbReference type="InterPro" id="IPR007252">
    <property type="entry name" value="Nup84/Nup107"/>
</dbReference>
<keyword evidence="2" id="KW-0509">mRNA transport</keyword>
<dbReference type="EMBL" id="JAGPXD010000004">
    <property type="protein sequence ID" value="KAH7359098.1"/>
    <property type="molecule type" value="Genomic_DNA"/>
</dbReference>
<keyword evidence="10" id="KW-1185">Reference proteome</keyword>
<dbReference type="Gene3D" id="1.10.3450.20">
    <property type="match status" value="1"/>
</dbReference>
<evidence type="ECO:0000256" key="8">
    <source>
        <dbReference type="SAM" id="MobiDB-lite"/>
    </source>
</evidence>
<dbReference type="GO" id="GO:0031965">
    <property type="term" value="C:nuclear membrane"/>
    <property type="evidence" value="ECO:0007669"/>
    <property type="project" value="UniProtKB-SubCell"/>
</dbReference>
<keyword evidence="7" id="KW-0472">Membrane</keyword>
<keyword evidence="3" id="KW-0653">Protein transport</keyword>
<comment type="subunit">
    <text evidence="7">Part of the nuclear pore complex (NPC).</text>
</comment>
<sequence>MTASASDAPEVGPEAEIFANELDDCLANHGTARQKQERLLKLIDKYYRYAAEKVDQLGPRLSQQNDDTDMEMDDDEPRSTPDDAQAAKWTDEASTWDLIRRLAPLRYPLDPAPTSQDKRNNSDDDDLWAGFLAQGGLLRERKRVLEWLQHSASRGPSIDDQVRDLQQHAERGDMIAHGWIHSRTAIKLYKSLSGSSRPLDPQSADVARQLLTSTKVPLISQLDPDAVTRQGRSLAPQDEFFERSNWVGCFNLLRTGRGMAEIRDWCVERTEAWRAVSLSGLPLALEGDSPQPKKQAETLALWRRMCYATARQGGTDEVERAVYGVLSGDIQSVEKLCSTWEDSLFMHYNSLLRSHFDDYVLRQCSPEVTANLRQSFAVFDAVQYHGDDSTAEKRIFKSLATQEATRHDACHPSRVLQAAVISKDTSQHFDQQGLFLSNEQSGSLSTNKNELEQARFFSASDFDGLRVAVHVLIITSALEKHSSVGTSSRSAEVGGDRRDLQDTIIAAYVTLLRLARYEELIPLYCSRMLAPRAYEVLSSNLRHIVERERRLGLLNLIEKAGLDVSRFVKTQPQLIMGRIEQDGGIVTVPSGLFRIMDSAPPSLKYGRLVKTDFFGEDPDVIEENDESLIRSLEWLFLVEQTWVDVFSVGVRVYKYFLLTMRLNAARILANRIPIADVLKERLEPLDGQEDADPFWIPDENDGFWASQVEVPGQTRMTPRELATQARAFRDLECLVKALDVMETMSSLMQLSREDSTSGRDFWTTVSSEVKKARACVTPLFDGWLGGGGTFGDHQTTEDLGTIRDTYLPETILAYVSTLHFAGTSLSRDHLLECMDLASIIAQKGSDVAACFVRENRMKDLVESFAACSKALAIATGEKKTAAAGNKKTREMGWSRDLWSVKS</sequence>
<dbReference type="GO" id="GO:0006606">
    <property type="term" value="P:protein import into nucleus"/>
    <property type="evidence" value="ECO:0007669"/>
    <property type="project" value="TreeGrafter"/>
</dbReference>
<evidence type="ECO:0000256" key="1">
    <source>
        <dbReference type="ARBA" id="ARBA00022448"/>
    </source>
</evidence>
<dbReference type="PANTHER" id="PTHR13003">
    <property type="entry name" value="NUP107-RELATED"/>
    <property type="match status" value="1"/>
</dbReference>
<comment type="caution">
    <text evidence="9">The sequence shown here is derived from an EMBL/GenBank/DDBJ whole genome shotgun (WGS) entry which is preliminary data.</text>
</comment>
<dbReference type="Proteomes" id="UP000813385">
    <property type="component" value="Unassembled WGS sequence"/>
</dbReference>
<dbReference type="GO" id="GO:0017056">
    <property type="term" value="F:structural constituent of nuclear pore"/>
    <property type="evidence" value="ECO:0007669"/>
    <property type="project" value="UniProtKB-UniRule"/>
</dbReference>
<comment type="subcellular location">
    <subcellularLocation>
        <location evidence="7">Nucleus</location>
        <location evidence="7">Nuclear pore complex</location>
    </subcellularLocation>
    <subcellularLocation>
        <location evidence="7">Nucleus membrane</location>
    </subcellularLocation>
</comment>
<proteinExistence type="inferred from homology"/>
<feature type="compositionally biased region" description="Acidic residues" evidence="8">
    <location>
        <begin position="66"/>
        <end position="76"/>
    </location>
</feature>
<evidence type="ECO:0000256" key="6">
    <source>
        <dbReference type="ARBA" id="ARBA00023242"/>
    </source>
</evidence>
<evidence type="ECO:0000256" key="7">
    <source>
        <dbReference type="RuleBase" id="RU365072"/>
    </source>
</evidence>
<evidence type="ECO:0000256" key="5">
    <source>
        <dbReference type="ARBA" id="ARBA00023132"/>
    </source>
</evidence>
<evidence type="ECO:0000313" key="10">
    <source>
        <dbReference type="Proteomes" id="UP000813385"/>
    </source>
</evidence>
<evidence type="ECO:0000256" key="2">
    <source>
        <dbReference type="ARBA" id="ARBA00022816"/>
    </source>
</evidence>
<organism evidence="9 10">
    <name type="scientific">Plectosphaerella cucumerina</name>
    <dbReference type="NCBI Taxonomy" id="40658"/>
    <lineage>
        <taxon>Eukaryota</taxon>
        <taxon>Fungi</taxon>
        <taxon>Dikarya</taxon>
        <taxon>Ascomycota</taxon>
        <taxon>Pezizomycotina</taxon>
        <taxon>Sordariomycetes</taxon>
        <taxon>Hypocreomycetidae</taxon>
        <taxon>Glomerellales</taxon>
        <taxon>Plectosphaerellaceae</taxon>
        <taxon>Plectosphaerella</taxon>
    </lineage>
</organism>
<dbReference type="GO" id="GO:0031080">
    <property type="term" value="C:nuclear pore outer ring"/>
    <property type="evidence" value="ECO:0007669"/>
    <property type="project" value="TreeGrafter"/>
</dbReference>